<accession>A0A3S5EMM8</accession>
<organism evidence="1 2">
    <name type="scientific">Campylobacter upsaliensis</name>
    <dbReference type="NCBI Taxonomy" id="28080"/>
    <lineage>
        <taxon>Bacteria</taxon>
        <taxon>Pseudomonadati</taxon>
        <taxon>Campylobacterota</taxon>
        <taxon>Epsilonproteobacteria</taxon>
        <taxon>Campylobacterales</taxon>
        <taxon>Campylobacteraceae</taxon>
        <taxon>Campylobacter</taxon>
    </lineage>
</organism>
<proteinExistence type="predicted"/>
<dbReference type="AlphaFoldDB" id="A0A3S5EMM8"/>
<dbReference type="Proteomes" id="UP000278157">
    <property type="component" value="Chromosome"/>
</dbReference>
<dbReference type="OrthoDB" id="5356867at2"/>
<protein>
    <submittedName>
        <fullName evidence="1">Uncharacterized protein</fullName>
    </submittedName>
</protein>
<reference evidence="1 2" key="1">
    <citation type="submission" date="2018-12" db="EMBL/GenBank/DDBJ databases">
        <authorList>
            <consortium name="Pathogen Informatics"/>
        </authorList>
    </citation>
    <scope>NUCLEOTIDE SEQUENCE [LARGE SCALE GENOMIC DNA]</scope>
    <source>
        <strain evidence="1 2">NCTC11541</strain>
    </source>
</reference>
<evidence type="ECO:0000313" key="2">
    <source>
        <dbReference type="Proteomes" id="UP000278157"/>
    </source>
</evidence>
<evidence type="ECO:0000313" key="1">
    <source>
        <dbReference type="EMBL" id="VEG85542.1"/>
    </source>
</evidence>
<name>A0A3S5EMM8_CAMUP</name>
<gene>
    <name evidence="1" type="ORF">NCTC11541_01610</name>
</gene>
<sequence>MLKKVIVGGIALAATGYGLKKFYEYFASDTSSDDTLGSAEEEARRFNFIQELLLRVNHFEGEVINFVFQAEDFISLGIRFKMTMLMNCLDYLQDEFMHLASQKNNFEDFNPREKELFIWFNGLNSIMVSLLEGVKESGVYPKSVDDKLNKYLRQMNLYFSKEKPFIMKLFDDKA</sequence>
<dbReference type="RefSeq" id="WP_027304548.1">
    <property type="nucleotide sequence ID" value="NZ_CBCRZS010000059.1"/>
</dbReference>
<dbReference type="EMBL" id="LR134372">
    <property type="protein sequence ID" value="VEG85542.1"/>
    <property type="molecule type" value="Genomic_DNA"/>
</dbReference>